<dbReference type="PANTHER" id="PTHR22642">
    <property type="entry name" value="IMIDAZOLONEPROPIONASE"/>
    <property type="match status" value="1"/>
</dbReference>
<dbReference type="STRING" id="503106.A0A218YWC5"/>
<gene>
    <name evidence="1" type="ORF">B2J93_8668</name>
</gene>
<protein>
    <submittedName>
        <fullName evidence="1">Uncharacterized protein</fullName>
    </submittedName>
</protein>
<dbReference type="AlphaFoldDB" id="A0A218YWC5"/>
<name>A0A218YWC5_9HELO</name>
<organism evidence="1 2">
    <name type="scientific">Diplocarpon coronariae</name>
    <dbReference type="NCBI Taxonomy" id="2795749"/>
    <lineage>
        <taxon>Eukaryota</taxon>
        <taxon>Fungi</taxon>
        <taxon>Dikarya</taxon>
        <taxon>Ascomycota</taxon>
        <taxon>Pezizomycotina</taxon>
        <taxon>Leotiomycetes</taxon>
        <taxon>Helotiales</taxon>
        <taxon>Drepanopezizaceae</taxon>
        <taxon>Diplocarpon</taxon>
    </lineage>
</organism>
<dbReference type="InterPro" id="IPR011059">
    <property type="entry name" value="Metal-dep_hydrolase_composite"/>
</dbReference>
<dbReference type="PANTHER" id="PTHR22642:SF2">
    <property type="entry name" value="PROTEIN LONG AFTER FAR-RED 3"/>
    <property type="match status" value="1"/>
</dbReference>
<dbReference type="Gene3D" id="2.30.40.10">
    <property type="entry name" value="Urease, subunit C, domain 1"/>
    <property type="match status" value="1"/>
</dbReference>
<evidence type="ECO:0000313" key="1">
    <source>
        <dbReference type="EMBL" id="OWP00097.1"/>
    </source>
</evidence>
<dbReference type="InParanoid" id="A0A218YWC5"/>
<keyword evidence="2" id="KW-1185">Reference proteome</keyword>
<dbReference type="GO" id="GO:0016810">
    <property type="term" value="F:hydrolase activity, acting on carbon-nitrogen (but not peptide) bonds"/>
    <property type="evidence" value="ECO:0007669"/>
    <property type="project" value="InterPro"/>
</dbReference>
<dbReference type="Gene3D" id="3.20.20.140">
    <property type="entry name" value="Metal-dependent hydrolases"/>
    <property type="match status" value="1"/>
</dbReference>
<dbReference type="EMBL" id="MZNU01000336">
    <property type="protein sequence ID" value="OWP00097.1"/>
    <property type="molecule type" value="Genomic_DNA"/>
</dbReference>
<dbReference type="OrthoDB" id="3501663at2759"/>
<accession>A0A218YWC5</accession>
<proteinExistence type="predicted"/>
<comment type="caution">
    <text evidence="1">The sequence shown here is derived from an EMBL/GenBank/DDBJ whole genome shotgun (WGS) entry which is preliminary data.</text>
</comment>
<reference evidence="1 2" key="1">
    <citation type="submission" date="2017-04" db="EMBL/GenBank/DDBJ databases">
        <title>Draft genome sequence of Marssonina coronaria NL1: causal agent of apple blotch.</title>
        <authorList>
            <person name="Cheng Q."/>
        </authorList>
    </citation>
    <scope>NUCLEOTIDE SEQUENCE [LARGE SCALE GENOMIC DNA]</scope>
    <source>
        <strain evidence="1 2">NL1</strain>
    </source>
</reference>
<sequence length="174" mass="18789">MPINEMALKSLAIQPTHATSDKAYALDRLGPERLADPPYRMASFFSGSESPPASTSQSKLAGPVLGSNVPVELPSPSEGICAAVARLNPYTGTSLSGPGGWHPEQARESEPALLGFARNAAYGWERERETGAIEMRYWAGWVVLDRDFWLDATGKGLRDVRVRDLGRGEEGVSC</sequence>
<dbReference type="Proteomes" id="UP000242519">
    <property type="component" value="Unassembled WGS sequence"/>
</dbReference>
<evidence type="ECO:0000313" key="2">
    <source>
        <dbReference type="Proteomes" id="UP000242519"/>
    </source>
</evidence>